<evidence type="ECO:0000256" key="1">
    <source>
        <dbReference type="ARBA" id="ARBA00001974"/>
    </source>
</evidence>
<keyword evidence="3" id="KW-0274">FAD</keyword>
<dbReference type="PANTHER" id="PTHR42887">
    <property type="entry name" value="OS12G0638800 PROTEIN"/>
    <property type="match status" value="1"/>
</dbReference>
<evidence type="ECO:0000259" key="4">
    <source>
        <dbReference type="Pfam" id="PF03486"/>
    </source>
</evidence>
<evidence type="ECO:0000313" key="7">
    <source>
        <dbReference type="Proteomes" id="UP000823850"/>
    </source>
</evidence>
<dbReference type="PRINTS" id="PR00411">
    <property type="entry name" value="PNDRDTASEI"/>
</dbReference>
<dbReference type="Gene3D" id="3.50.50.60">
    <property type="entry name" value="FAD/NAD(P)-binding domain"/>
    <property type="match status" value="1"/>
</dbReference>
<dbReference type="SUPFAM" id="SSF51905">
    <property type="entry name" value="FAD/NAD(P)-binding domain"/>
    <property type="match status" value="1"/>
</dbReference>
<gene>
    <name evidence="6" type="ORF">H9913_03430</name>
</gene>
<name>A0A9D2R8B2_9FIRM</name>
<evidence type="ECO:0000256" key="2">
    <source>
        <dbReference type="ARBA" id="ARBA00022630"/>
    </source>
</evidence>
<dbReference type="Gene3D" id="2.40.30.10">
    <property type="entry name" value="Translation factors"/>
    <property type="match status" value="1"/>
</dbReference>
<evidence type="ECO:0000259" key="5">
    <source>
        <dbReference type="Pfam" id="PF22780"/>
    </source>
</evidence>
<organism evidence="6 7">
    <name type="scientific">Candidatus Blautia stercoripullorum</name>
    <dbReference type="NCBI Taxonomy" id="2838502"/>
    <lineage>
        <taxon>Bacteria</taxon>
        <taxon>Bacillati</taxon>
        <taxon>Bacillota</taxon>
        <taxon>Clostridia</taxon>
        <taxon>Lachnospirales</taxon>
        <taxon>Lachnospiraceae</taxon>
        <taxon>Blautia</taxon>
    </lineage>
</organism>
<dbReference type="Proteomes" id="UP000823850">
    <property type="component" value="Unassembled WGS sequence"/>
</dbReference>
<comment type="cofactor">
    <cofactor evidence="1">
        <name>FAD</name>
        <dbReference type="ChEBI" id="CHEBI:57692"/>
    </cofactor>
</comment>
<keyword evidence="2" id="KW-0285">Flavoprotein</keyword>
<dbReference type="PANTHER" id="PTHR42887:SF2">
    <property type="entry name" value="OS12G0638800 PROTEIN"/>
    <property type="match status" value="1"/>
</dbReference>
<dbReference type="EMBL" id="DWUX01000064">
    <property type="protein sequence ID" value="HJD39055.1"/>
    <property type="molecule type" value="Genomic_DNA"/>
</dbReference>
<dbReference type="Gene3D" id="1.10.8.260">
    <property type="entry name" value="HI0933 insert domain-like"/>
    <property type="match status" value="1"/>
</dbReference>
<dbReference type="InterPro" id="IPR023166">
    <property type="entry name" value="BaiN-like_dom_sf"/>
</dbReference>
<dbReference type="InterPro" id="IPR055178">
    <property type="entry name" value="RsdA/BaiN/AoA(So)-like_dom"/>
</dbReference>
<evidence type="ECO:0000256" key="3">
    <source>
        <dbReference type="ARBA" id="ARBA00022827"/>
    </source>
</evidence>
<proteinExistence type="predicted"/>
<dbReference type="SUPFAM" id="SSF160996">
    <property type="entry name" value="HI0933 insert domain-like"/>
    <property type="match status" value="1"/>
</dbReference>
<dbReference type="PRINTS" id="PR00368">
    <property type="entry name" value="FADPNR"/>
</dbReference>
<evidence type="ECO:0000313" key="6">
    <source>
        <dbReference type="EMBL" id="HJD39055.1"/>
    </source>
</evidence>
<protein>
    <submittedName>
        <fullName evidence="6">NAD(P)/FAD-dependent oxidoreductase</fullName>
    </submittedName>
</protein>
<dbReference type="AlphaFoldDB" id="A0A9D2R8B2"/>
<dbReference type="InterPro" id="IPR004792">
    <property type="entry name" value="BaiN-like"/>
</dbReference>
<dbReference type="InterPro" id="IPR057661">
    <property type="entry name" value="RsdA/BaiN/AoA(So)_Rossmann"/>
</dbReference>
<accession>A0A9D2R8B2</accession>
<feature type="domain" description="RsdA/BaiN/AoA(So)-like insert" evidence="5">
    <location>
        <begin position="197"/>
        <end position="358"/>
    </location>
</feature>
<dbReference type="Pfam" id="PF03486">
    <property type="entry name" value="HI0933_like"/>
    <property type="match status" value="1"/>
</dbReference>
<reference evidence="6" key="2">
    <citation type="submission" date="2021-04" db="EMBL/GenBank/DDBJ databases">
        <authorList>
            <person name="Gilroy R."/>
        </authorList>
    </citation>
    <scope>NUCLEOTIDE SEQUENCE</scope>
    <source>
        <strain evidence="6">ChiW19-6364</strain>
    </source>
</reference>
<dbReference type="InterPro" id="IPR036188">
    <property type="entry name" value="FAD/NAD-bd_sf"/>
</dbReference>
<reference evidence="6" key="1">
    <citation type="journal article" date="2021" name="PeerJ">
        <title>Extensive microbial diversity within the chicken gut microbiome revealed by metagenomics and culture.</title>
        <authorList>
            <person name="Gilroy R."/>
            <person name="Ravi A."/>
            <person name="Getino M."/>
            <person name="Pursley I."/>
            <person name="Horton D.L."/>
            <person name="Alikhan N.F."/>
            <person name="Baker D."/>
            <person name="Gharbi K."/>
            <person name="Hall N."/>
            <person name="Watson M."/>
            <person name="Adriaenssens E.M."/>
            <person name="Foster-Nyarko E."/>
            <person name="Jarju S."/>
            <person name="Secka A."/>
            <person name="Antonio M."/>
            <person name="Oren A."/>
            <person name="Chaudhuri R.R."/>
            <person name="La Ragione R."/>
            <person name="Hildebrand F."/>
            <person name="Pallen M.J."/>
        </authorList>
    </citation>
    <scope>NUCLEOTIDE SEQUENCE</scope>
    <source>
        <strain evidence="6">ChiW19-6364</strain>
    </source>
</reference>
<dbReference type="NCBIfam" id="TIGR00275">
    <property type="entry name" value="aminoacetone oxidase family FAD-binding enzyme"/>
    <property type="match status" value="1"/>
</dbReference>
<comment type="caution">
    <text evidence="6">The sequence shown here is derived from an EMBL/GenBank/DDBJ whole genome shotgun (WGS) entry which is preliminary data.</text>
</comment>
<dbReference type="Pfam" id="PF22780">
    <property type="entry name" value="HI0933_like_1st"/>
    <property type="match status" value="1"/>
</dbReference>
<feature type="domain" description="RsdA/BaiN/AoA(So)-like Rossmann fold-like" evidence="4">
    <location>
        <begin position="3"/>
        <end position="411"/>
    </location>
</feature>
<sequence length="412" mass="45805">MAKIVIIGGGAAGMAAGIFLGEQGHQVHIFEKNEKLGKKLFITGKGRCNLTNSCDEESFFRSVVTNPKFLYSAFYGYTNQDTIAFFKRLGLKIKEERGGRIFPVSDHSSDVIRVLENRLKELDVKIHLNSQVRKILMDETEKEGKRIQGVVLENGVRIGADRVIVATGGYSYQATGSTGDGYRFARETGHEVTELLPGLVPIETEETYIPKMQGLSLKNVELTIKDGKKMLYNNFGELLFTHFGMSGPLVLSASSYIGKRLKKGPLQGSLDLKPALSREQLDKRLLREFQEAPNKQFKNVVTGWFPSKLYPVMMELGGILPEKKVHEITKEERGGFLDKVKNFPFTITGLRDFNEAIITQGGIKVKEINPKTMESKKVKGLYFVGEVLDVDGLTGGFNLQIAWSTAKAAAQE</sequence>